<proteinExistence type="predicted"/>
<dbReference type="EMBL" id="BMXB01000014">
    <property type="protein sequence ID" value="GHA45537.1"/>
    <property type="molecule type" value="Genomic_DNA"/>
</dbReference>
<sequence length="120" mass="13385">MVKKKLNYIGFCFAILLGILNISGGLAEEKPLFISSEEDTSSIENLQPSGDTPFWAAEELLTKTSLPEYSEEQFSSGNSIIPAISAPSEEIYEPKSSALPLNRDLRAEIRIQLFPFHFFL</sequence>
<organism evidence="1 2">
    <name type="scientific">Salinimicrobium marinum</name>
    <dbReference type="NCBI Taxonomy" id="680283"/>
    <lineage>
        <taxon>Bacteria</taxon>
        <taxon>Pseudomonadati</taxon>
        <taxon>Bacteroidota</taxon>
        <taxon>Flavobacteriia</taxon>
        <taxon>Flavobacteriales</taxon>
        <taxon>Flavobacteriaceae</taxon>
        <taxon>Salinimicrobium</taxon>
    </lineage>
</organism>
<evidence type="ECO:0000313" key="1">
    <source>
        <dbReference type="EMBL" id="GHA45537.1"/>
    </source>
</evidence>
<name>A0A918SIY8_9FLAO</name>
<protein>
    <submittedName>
        <fullName evidence="1">Uncharacterized protein</fullName>
    </submittedName>
</protein>
<dbReference type="AlphaFoldDB" id="A0A918SIY8"/>
<gene>
    <name evidence="1" type="ORF">GCM10007103_28240</name>
</gene>
<reference evidence="1" key="2">
    <citation type="submission" date="2020-09" db="EMBL/GenBank/DDBJ databases">
        <authorList>
            <person name="Sun Q."/>
            <person name="Kim S."/>
        </authorList>
    </citation>
    <scope>NUCLEOTIDE SEQUENCE</scope>
    <source>
        <strain evidence="1">KCTC 12719</strain>
    </source>
</reference>
<evidence type="ECO:0000313" key="2">
    <source>
        <dbReference type="Proteomes" id="UP000610456"/>
    </source>
</evidence>
<reference evidence="1" key="1">
    <citation type="journal article" date="2014" name="Int. J. Syst. Evol. Microbiol.">
        <title>Complete genome sequence of Corynebacterium casei LMG S-19264T (=DSM 44701T), isolated from a smear-ripened cheese.</title>
        <authorList>
            <consortium name="US DOE Joint Genome Institute (JGI-PGF)"/>
            <person name="Walter F."/>
            <person name="Albersmeier A."/>
            <person name="Kalinowski J."/>
            <person name="Ruckert C."/>
        </authorList>
    </citation>
    <scope>NUCLEOTIDE SEQUENCE</scope>
    <source>
        <strain evidence="1">KCTC 12719</strain>
    </source>
</reference>
<comment type="caution">
    <text evidence="1">The sequence shown here is derived from an EMBL/GenBank/DDBJ whole genome shotgun (WGS) entry which is preliminary data.</text>
</comment>
<keyword evidence="2" id="KW-1185">Reference proteome</keyword>
<accession>A0A918SIY8</accession>
<dbReference type="Proteomes" id="UP000610456">
    <property type="component" value="Unassembled WGS sequence"/>
</dbReference>